<proteinExistence type="predicted"/>
<reference evidence="1" key="2">
    <citation type="journal article" date="2015" name="Data Brief">
        <title>Shoot transcriptome of the giant reed, Arundo donax.</title>
        <authorList>
            <person name="Barrero R.A."/>
            <person name="Guerrero F.D."/>
            <person name="Moolhuijzen P."/>
            <person name="Goolsby J.A."/>
            <person name="Tidwell J."/>
            <person name="Bellgard S.E."/>
            <person name="Bellgard M.I."/>
        </authorList>
    </citation>
    <scope>NUCLEOTIDE SEQUENCE</scope>
    <source>
        <tissue evidence="1">Shoot tissue taken approximately 20 cm above the soil surface</tissue>
    </source>
</reference>
<reference evidence="1" key="1">
    <citation type="submission" date="2014-09" db="EMBL/GenBank/DDBJ databases">
        <authorList>
            <person name="Magalhaes I.L.F."/>
            <person name="Oliveira U."/>
            <person name="Santos F.R."/>
            <person name="Vidigal T.H.D.A."/>
            <person name="Brescovit A.D."/>
            <person name="Santos A.J."/>
        </authorList>
    </citation>
    <scope>NUCLEOTIDE SEQUENCE</scope>
    <source>
        <tissue evidence="1">Shoot tissue taken approximately 20 cm above the soil surface</tissue>
    </source>
</reference>
<sequence length="35" mass="3846">MEGGEGLGRKGRKDLGEVCERVARCLLLNRETGKD</sequence>
<dbReference type="AlphaFoldDB" id="A0A0A9EQ65"/>
<name>A0A0A9EQ65_ARUDO</name>
<organism evidence="1">
    <name type="scientific">Arundo donax</name>
    <name type="common">Giant reed</name>
    <name type="synonym">Donax arundinaceus</name>
    <dbReference type="NCBI Taxonomy" id="35708"/>
    <lineage>
        <taxon>Eukaryota</taxon>
        <taxon>Viridiplantae</taxon>
        <taxon>Streptophyta</taxon>
        <taxon>Embryophyta</taxon>
        <taxon>Tracheophyta</taxon>
        <taxon>Spermatophyta</taxon>
        <taxon>Magnoliopsida</taxon>
        <taxon>Liliopsida</taxon>
        <taxon>Poales</taxon>
        <taxon>Poaceae</taxon>
        <taxon>PACMAD clade</taxon>
        <taxon>Arundinoideae</taxon>
        <taxon>Arundineae</taxon>
        <taxon>Arundo</taxon>
    </lineage>
</organism>
<dbReference type="EMBL" id="GBRH01196792">
    <property type="protein sequence ID" value="JAE01104.1"/>
    <property type="molecule type" value="Transcribed_RNA"/>
</dbReference>
<accession>A0A0A9EQ65</accession>
<protein>
    <submittedName>
        <fullName evidence="1">Uncharacterized protein</fullName>
    </submittedName>
</protein>
<evidence type="ECO:0000313" key="1">
    <source>
        <dbReference type="EMBL" id="JAE01104.1"/>
    </source>
</evidence>